<accession>A0AAV1AJ67</accession>
<keyword evidence="3" id="KW-1185">Reference proteome</keyword>
<dbReference type="AlphaFoldDB" id="A0AAV1AJ67"/>
<evidence type="ECO:0000313" key="3">
    <source>
        <dbReference type="Proteomes" id="UP001157006"/>
    </source>
</evidence>
<sequence length="150" mass="17218">MVLTSNIITCDVVETATHIKNLVATATYQNLKLFHNYPWTQFLQLFSLKFANKVDSDIEIDEDNKNTSVENRIENPGTNSITATFEKEMNQEKSNMTGHVTPHQHNLAVQDEWKTSRSESDCSPESVTVNQRVDEGREEDRENLKGLREF</sequence>
<evidence type="ECO:0000256" key="1">
    <source>
        <dbReference type="SAM" id="MobiDB-lite"/>
    </source>
</evidence>
<feature type="compositionally biased region" description="Polar residues" evidence="1">
    <location>
        <begin position="121"/>
        <end position="131"/>
    </location>
</feature>
<feature type="compositionally biased region" description="Basic and acidic residues" evidence="1">
    <location>
        <begin position="111"/>
        <end position="120"/>
    </location>
</feature>
<feature type="compositionally biased region" description="Basic and acidic residues" evidence="1">
    <location>
        <begin position="132"/>
        <end position="150"/>
    </location>
</feature>
<protein>
    <submittedName>
        <fullName evidence="2">Uncharacterized protein</fullName>
    </submittedName>
</protein>
<evidence type="ECO:0000313" key="2">
    <source>
        <dbReference type="EMBL" id="CAI8609174.1"/>
    </source>
</evidence>
<name>A0AAV1AJ67_VICFA</name>
<gene>
    <name evidence="2" type="ORF">VFH_IV120440</name>
</gene>
<dbReference type="Proteomes" id="UP001157006">
    <property type="component" value="Chromosome 4"/>
</dbReference>
<proteinExistence type="predicted"/>
<feature type="region of interest" description="Disordered" evidence="1">
    <location>
        <begin position="93"/>
        <end position="150"/>
    </location>
</feature>
<dbReference type="EMBL" id="OX451739">
    <property type="protein sequence ID" value="CAI8609174.1"/>
    <property type="molecule type" value="Genomic_DNA"/>
</dbReference>
<reference evidence="2 3" key="1">
    <citation type="submission" date="2023-01" db="EMBL/GenBank/DDBJ databases">
        <authorList>
            <person name="Kreplak J."/>
        </authorList>
    </citation>
    <scope>NUCLEOTIDE SEQUENCE [LARGE SCALE GENOMIC DNA]</scope>
</reference>
<organism evidence="2 3">
    <name type="scientific">Vicia faba</name>
    <name type="common">Broad bean</name>
    <name type="synonym">Faba vulgaris</name>
    <dbReference type="NCBI Taxonomy" id="3906"/>
    <lineage>
        <taxon>Eukaryota</taxon>
        <taxon>Viridiplantae</taxon>
        <taxon>Streptophyta</taxon>
        <taxon>Embryophyta</taxon>
        <taxon>Tracheophyta</taxon>
        <taxon>Spermatophyta</taxon>
        <taxon>Magnoliopsida</taxon>
        <taxon>eudicotyledons</taxon>
        <taxon>Gunneridae</taxon>
        <taxon>Pentapetalae</taxon>
        <taxon>rosids</taxon>
        <taxon>fabids</taxon>
        <taxon>Fabales</taxon>
        <taxon>Fabaceae</taxon>
        <taxon>Papilionoideae</taxon>
        <taxon>50 kb inversion clade</taxon>
        <taxon>NPAAA clade</taxon>
        <taxon>Hologalegina</taxon>
        <taxon>IRL clade</taxon>
        <taxon>Fabeae</taxon>
        <taxon>Vicia</taxon>
    </lineage>
</organism>